<protein>
    <submittedName>
        <fullName evidence="1">Uncharacterized protein</fullName>
    </submittedName>
</protein>
<comment type="caution">
    <text evidence="1">The sequence shown here is derived from an EMBL/GenBank/DDBJ whole genome shotgun (WGS) entry which is preliminary data.</text>
</comment>
<name>A0A1R1YFD8_9FUNG</name>
<dbReference type="OrthoDB" id="10542232at2759"/>
<evidence type="ECO:0000313" key="2">
    <source>
        <dbReference type="Proteomes" id="UP000187429"/>
    </source>
</evidence>
<organism evidence="1 2">
    <name type="scientific">Smittium culicis</name>
    <dbReference type="NCBI Taxonomy" id="133412"/>
    <lineage>
        <taxon>Eukaryota</taxon>
        <taxon>Fungi</taxon>
        <taxon>Fungi incertae sedis</taxon>
        <taxon>Zoopagomycota</taxon>
        <taxon>Kickxellomycotina</taxon>
        <taxon>Harpellomycetes</taxon>
        <taxon>Harpellales</taxon>
        <taxon>Legeriomycetaceae</taxon>
        <taxon>Smittium</taxon>
    </lineage>
</organism>
<dbReference type="AlphaFoldDB" id="A0A1R1YFD8"/>
<evidence type="ECO:0000313" key="1">
    <source>
        <dbReference type="EMBL" id="OMJ25515.1"/>
    </source>
</evidence>
<proteinExistence type="predicted"/>
<gene>
    <name evidence="1" type="ORF">AYI69_g4260</name>
</gene>
<accession>A0A1R1YFD8</accession>
<dbReference type="Proteomes" id="UP000187429">
    <property type="component" value="Unassembled WGS sequence"/>
</dbReference>
<dbReference type="EMBL" id="LSSM01001627">
    <property type="protein sequence ID" value="OMJ25515.1"/>
    <property type="molecule type" value="Genomic_DNA"/>
</dbReference>
<sequence length="197" mass="21727">MSIDSRNNSSITVLDDDHLTPSYGRLILVCCCKLKNHANIIEFINKKKLSFRLENSSAISEWEDLVDSKESSEATSSVSIKENKPKSRMARIVENLECVMVADGASFGFLAAEGIGNQISHLKAQYDDILVRGTTELDLISKRPAVKNIFSKVSSSLETIKEVPVAGPIFYKAVHSLGSNYYNRIALQKAKNSSKLA</sequence>
<keyword evidence="2" id="KW-1185">Reference proteome</keyword>
<reference evidence="2" key="1">
    <citation type="submission" date="2017-01" db="EMBL/GenBank/DDBJ databases">
        <authorList>
            <person name="Wang Y."/>
            <person name="White M."/>
            <person name="Kvist S."/>
            <person name="Moncalvo J.-M."/>
        </authorList>
    </citation>
    <scope>NUCLEOTIDE SEQUENCE [LARGE SCALE GENOMIC DNA]</scope>
    <source>
        <strain evidence="2">ID-206-W2</strain>
    </source>
</reference>